<keyword evidence="8 13" id="KW-0472">Membrane</keyword>
<gene>
    <name evidence="14" type="ORF">HPG69_003408</name>
</gene>
<keyword evidence="3 12" id="KW-0328">Glycosyltransferase</keyword>
<keyword evidence="6 13" id="KW-0732">Signal</keyword>
<comment type="similarity">
    <text evidence="2 12">Belongs to the UDP-glycosyltransferase family.</text>
</comment>
<dbReference type="PANTHER" id="PTHR48043:SF24">
    <property type="entry name" value="UDP-GLUCURONOSYLTRANSFERASE 3A2"/>
    <property type="match status" value="1"/>
</dbReference>
<dbReference type="InterPro" id="IPR002213">
    <property type="entry name" value="UDP_glucos_trans"/>
</dbReference>
<evidence type="ECO:0000256" key="4">
    <source>
        <dbReference type="ARBA" id="ARBA00022679"/>
    </source>
</evidence>
<dbReference type="SUPFAM" id="SSF53756">
    <property type="entry name" value="UDP-Glycosyltransferase/glycogen phosphorylase"/>
    <property type="match status" value="1"/>
</dbReference>
<dbReference type="InterPro" id="IPR035595">
    <property type="entry name" value="UDP_glycos_trans_CS"/>
</dbReference>
<proteinExistence type="inferred from homology"/>
<evidence type="ECO:0000256" key="8">
    <source>
        <dbReference type="ARBA" id="ARBA00023136"/>
    </source>
</evidence>
<comment type="subcellular location">
    <subcellularLocation>
        <location evidence="13">Membrane</location>
        <topology evidence="13">Single-pass membrane protein</topology>
    </subcellularLocation>
    <subcellularLocation>
        <location evidence="1">Membrane</location>
        <topology evidence="1">Single-pass type I membrane protein</topology>
    </subcellularLocation>
</comment>
<evidence type="ECO:0000256" key="13">
    <source>
        <dbReference type="RuleBase" id="RU362059"/>
    </source>
</evidence>
<accession>A0A7J7E8X6</accession>
<comment type="caution">
    <text evidence="14">The sequence shown here is derived from an EMBL/GenBank/DDBJ whole genome shotgun (WGS) entry which is preliminary data.</text>
</comment>
<reference evidence="14 15" key="1">
    <citation type="journal article" date="2020" name="Mol. Biol. Evol.">
        <title>Interspecific Gene Flow and the Evolution of Specialization in Black and White Rhinoceros.</title>
        <authorList>
            <person name="Moodley Y."/>
            <person name="Westbury M.V."/>
            <person name="Russo I.M."/>
            <person name="Gopalakrishnan S."/>
            <person name="Rakotoarivelo A."/>
            <person name="Olsen R.A."/>
            <person name="Prost S."/>
            <person name="Tunstall T."/>
            <person name="Ryder O.A."/>
            <person name="Dalen L."/>
            <person name="Bruford M.W."/>
        </authorList>
    </citation>
    <scope>NUCLEOTIDE SEQUENCE [LARGE SCALE GENOMIC DNA]</scope>
    <source>
        <strain evidence="14">SBR-YM</strain>
        <tissue evidence="14">Skin</tissue>
    </source>
</reference>
<evidence type="ECO:0000256" key="7">
    <source>
        <dbReference type="ARBA" id="ARBA00022989"/>
    </source>
</evidence>
<dbReference type="AlphaFoldDB" id="A0A7J7E8X6"/>
<evidence type="ECO:0000256" key="11">
    <source>
        <dbReference type="ARBA" id="ARBA00047475"/>
    </source>
</evidence>
<keyword evidence="4 12" id="KW-0808">Transferase</keyword>
<dbReference type="InterPro" id="IPR050271">
    <property type="entry name" value="UDP-glycosyltransferase"/>
</dbReference>
<feature type="transmembrane region" description="Helical" evidence="13">
    <location>
        <begin position="202"/>
        <end position="224"/>
    </location>
</feature>
<evidence type="ECO:0000256" key="6">
    <source>
        <dbReference type="ARBA" id="ARBA00022729"/>
    </source>
</evidence>
<keyword evidence="15" id="KW-1185">Reference proteome</keyword>
<comment type="caution">
    <text evidence="13">Lacks conserved residue(s) required for the propagation of feature annotation.</text>
</comment>
<evidence type="ECO:0000256" key="12">
    <source>
        <dbReference type="RuleBase" id="RU003718"/>
    </source>
</evidence>
<dbReference type="GO" id="GO:0043541">
    <property type="term" value="C:UDP-N-acetylglucosamine transferase complex"/>
    <property type="evidence" value="ECO:0007669"/>
    <property type="project" value="TreeGrafter"/>
</dbReference>
<organism evidence="14 15">
    <name type="scientific">Diceros bicornis minor</name>
    <name type="common">South-central black rhinoceros</name>
    <dbReference type="NCBI Taxonomy" id="77932"/>
    <lineage>
        <taxon>Eukaryota</taxon>
        <taxon>Metazoa</taxon>
        <taxon>Chordata</taxon>
        <taxon>Craniata</taxon>
        <taxon>Vertebrata</taxon>
        <taxon>Euteleostomi</taxon>
        <taxon>Mammalia</taxon>
        <taxon>Eutheria</taxon>
        <taxon>Laurasiatheria</taxon>
        <taxon>Perissodactyla</taxon>
        <taxon>Rhinocerotidae</taxon>
        <taxon>Diceros</taxon>
    </lineage>
</organism>
<evidence type="ECO:0000313" key="15">
    <source>
        <dbReference type="Proteomes" id="UP000551758"/>
    </source>
</evidence>
<evidence type="ECO:0000256" key="9">
    <source>
        <dbReference type="ARBA" id="ARBA00023180"/>
    </source>
</evidence>
<dbReference type="EMBL" id="JACDTQ010003868">
    <property type="protein sequence ID" value="KAF5912133.1"/>
    <property type="molecule type" value="Genomic_DNA"/>
</dbReference>
<feature type="signal peptide" evidence="13">
    <location>
        <begin position="1"/>
        <end position="22"/>
    </location>
</feature>
<sequence>MGSPRALLLICSFLPGLLISEAAKILTLSLVGLAMARSLRSSQVQETPGLLLPGSGWTFGGAQKLPEETVASVCRLLENLCSHRYKMKLCILLGGSHYLLMDRVSQILQDHGHNVTLLLQRANLLISGFKEEEKSYQVITWLPPEDYNKEFMKFFDFFMEETLAGRDTFESFLKLMELLGLQCSHLLRRRVTRRCVQLIADFHFMAILSFMANFVHLLAFLTSLQEFENFIAKFGDSGVIWKCNTSLWPKDIKLAANVKIVDWLPQSDLLAHLHIRLFVTHGGINSIMEAIQHGVPMVGIPIFGDQPENLFRVEAKKYKSAAVAASIIRRSHPLTPAQRLVGWIDHILQTGGAVHLKPHAFQQLWHEQYLLDVFLFLLVVTVGTLWLCGKLLGMVARWLCGARKLKKA</sequence>
<dbReference type="EC" id="2.4.1.17" evidence="13"/>
<dbReference type="GO" id="GO:0015020">
    <property type="term" value="F:glucuronosyltransferase activity"/>
    <property type="evidence" value="ECO:0007669"/>
    <property type="project" value="UniProtKB-EC"/>
</dbReference>
<dbReference type="Proteomes" id="UP000551758">
    <property type="component" value="Unassembled WGS sequence"/>
</dbReference>
<keyword evidence="5 13" id="KW-0812">Transmembrane</keyword>
<feature type="transmembrane region" description="Helical" evidence="13">
    <location>
        <begin position="369"/>
        <end position="387"/>
    </location>
</feature>
<keyword evidence="7 13" id="KW-1133">Transmembrane helix</keyword>
<protein>
    <recommendedName>
        <fullName evidence="13">UDP-glucuronosyltransferase</fullName>
        <ecNumber evidence="13">2.4.1.17</ecNumber>
    </recommendedName>
</protein>
<keyword evidence="9" id="KW-0325">Glycoprotein</keyword>
<dbReference type="Pfam" id="PF00201">
    <property type="entry name" value="UDPGT"/>
    <property type="match status" value="1"/>
</dbReference>
<evidence type="ECO:0000256" key="10">
    <source>
        <dbReference type="ARBA" id="ARBA00037451"/>
    </source>
</evidence>
<evidence type="ECO:0000256" key="5">
    <source>
        <dbReference type="ARBA" id="ARBA00022692"/>
    </source>
</evidence>
<dbReference type="PANTHER" id="PTHR48043">
    <property type="entry name" value="EG:EG0003.4 PROTEIN-RELATED"/>
    <property type="match status" value="1"/>
</dbReference>
<evidence type="ECO:0000313" key="14">
    <source>
        <dbReference type="EMBL" id="KAF5912133.1"/>
    </source>
</evidence>
<evidence type="ECO:0000256" key="3">
    <source>
        <dbReference type="ARBA" id="ARBA00022676"/>
    </source>
</evidence>
<evidence type="ECO:0000256" key="2">
    <source>
        <dbReference type="ARBA" id="ARBA00009995"/>
    </source>
</evidence>
<dbReference type="Gene3D" id="3.40.50.2000">
    <property type="entry name" value="Glycogen Phosphorylase B"/>
    <property type="match status" value="1"/>
</dbReference>
<comment type="catalytic activity">
    <reaction evidence="11 13">
        <text>glucuronate acceptor + UDP-alpha-D-glucuronate = acceptor beta-D-glucuronoside + UDP + H(+)</text>
        <dbReference type="Rhea" id="RHEA:21032"/>
        <dbReference type="ChEBI" id="CHEBI:15378"/>
        <dbReference type="ChEBI" id="CHEBI:58052"/>
        <dbReference type="ChEBI" id="CHEBI:58223"/>
        <dbReference type="ChEBI" id="CHEBI:132367"/>
        <dbReference type="ChEBI" id="CHEBI:132368"/>
        <dbReference type="EC" id="2.4.1.17"/>
    </reaction>
</comment>
<feature type="chain" id="PRO_5029948760" description="UDP-glucuronosyltransferase" evidence="13">
    <location>
        <begin position="23"/>
        <end position="408"/>
    </location>
</feature>
<name>A0A7J7E8X6_DICBM</name>
<evidence type="ECO:0000256" key="1">
    <source>
        <dbReference type="ARBA" id="ARBA00004479"/>
    </source>
</evidence>
<dbReference type="CDD" id="cd03784">
    <property type="entry name" value="GT1_Gtf-like"/>
    <property type="match status" value="1"/>
</dbReference>
<comment type="function">
    <text evidence="10">UDP-glucuronosyltransferases catalyze phase II biotransformation reactions in which lipophilic substrates are conjugated with glucuronic acid to increase water solubility and enhance excretion. They are of major importance in the conjugation and subsequent elimination of potentially toxic xenobiotics and endogenous compounds.</text>
</comment>
<dbReference type="PROSITE" id="PS00375">
    <property type="entry name" value="UDPGT"/>
    <property type="match status" value="1"/>
</dbReference>